<gene>
    <name evidence="2" type="ORF">CVT25_004659</name>
</gene>
<dbReference type="SUPFAM" id="SSF47095">
    <property type="entry name" value="HMG-box"/>
    <property type="match status" value="1"/>
</dbReference>
<dbReference type="PANTHER" id="PTHR10270:SF161">
    <property type="entry name" value="SEX-DETERMINING REGION Y PROTEIN"/>
    <property type="match status" value="1"/>
</dbReference>
<keyword evidence="3" id="KW-1185">Reference proteome</keyword>
<dbReference type="InterPro" id="IPR050140">
    <property type="entry name" value="SRY-related_HMG-box_TF-like"/>
</dbReference>
<organism evidence="2 3">
    <name type="scientific">Psilocybe cyanescens</name>
    <dbReference type="NCBI Taxonomy" id="93625"/>
    <lineage>
        <taxon>Eukaryota</taxon>
        <taxon>Fungi</taxon>
        <taxon>Dikarya</taxon>
        <taxon>Basidiomycota</taxon>
        <taxon>Agaricomycotina</taxon>
        <taxon>Agaricomycetes</taxon>
        <taxon>Agaricomycetidae</taxon>
        <taxon>Agaricales</taxon>
        <taxon>Agaricineae</taxon>
        <taxon>Strophariaceae</taxon>
        <taxon>Psilocybe</taxon>
    </lineage>
</organism>
<reference evidence="2 3" key="1">
    <citation type="journal article" date="2018" name="Evol. Lett.">
        <title>Horizontal gene cluster transfer increased hallucinogenic mushroom diversity.</title>
        <authorList>
            <person name="Reynolds H.T."/>
            <person name="Vijayakumar V."/>
            <person name="Gluck-Thaler E."/>
            <person name="Korotkin H.B."/>
            <person name="Matheny P.B."/>
            <person name="Slot J.C."/>
        </authorList>
    </citation>
    <scope>NUCLEOTIDE SEQUENCE [LARGE SCALE GENOMIC DNA]</scope>
    <source>
        <strain evidence="2 3">2631</strain>
    </source>
</reference>
<evidence type="ECO:0000313" key="2">
    <source>
        <dbReference type="EMBL" id="PPQ92003.1"/>
    </source>
</evidence>
<dbReference type="GO" id="GO:0001228">
    <property type="term" value="F:DNA-binding transcription activator activity, RNA polymerase II-specific"/>
    <property type="evidence" value="ECO:0007669"/>
    <property type="project" value="TreeGrafter"/>
</dbReference>
<sequence length="322" mass="36464">MRKSVVVPRIPGESSKDEFGRIIKYISHLWRNASDDVIDYWIALAEQEKENHAQQNPDYKYKPRHRRRNKKNRGIGEDEETRPRRGRKKRRSSSISLNVNTETAFQAAPAPSFPLNELYNHQDSNATQLISEGVFNTVYSSLQEYPNTFFSQSTSSNTRFPSPGNPFNTGEPSFEVADDSTTYPINSSLQGSSDTSSGFGIYTPISNRPLPPSVDPARISNQHQYYMGQSFFTSDISQQPYINYYTDQDFNDWLQLHTAQQPLMADGSPPSSSLSVTGKSTKLLMWSLAWETSRSPRRKLLCATCHHECESNMSIGKQPVDG</sequence>
<accession>A0A409XMJ3</accession>
<dbReference type="STRING" id="93625.A0A409XMJ3"/>
<dbReference type="GO" id="GO:0005634">
    <property type="term" value="C:nucleus"/>
    <property type="evidence" value="ECO:0007669"/>
    <property type="project" value="TreeGrafter"/>
</dbReference>
<feature type="compositionally biased region" description="Basic residues" evidence="1">
    <location>
        <begin position="62"/>
        <end position="73"/>
    </location>
</feature>
<dbReference type="AlphaFoldDB" id="A0A409XMJ3"/>
<proteinExistence type="predicted"/>
<feature type="region of interest" description="Disordered" evidence="1">
    <location>
        <begin position="49"/>
        <end position="100"/>
    </location>
</feature>
<name>A0A409XMJ3_PSICY</name>
<dbReference type="GO" id="GO:0000978">
    <property type="term" value="F:RNA polymerase II cis-regulatory region sequence-specific DNA binding"/>
    <property type="evidence" value="ECO:0007669"/>
    <property type="project" value="TreeGrafter"/>
</dbReference>
<comment type="caution">
    <text evidence="2">The sequence shown here is derived from an EMBL/GenBank/DDBJ whole genome shotgun (WGS) entry which is preliminary data.</text>
</comment>
<dbReference type="PANTHER" id="PTHR10270">
    <property type="entry name" value="SOX TRANSCRIPTION FACTOR"/>
    <property type="match status" value="1"/>
</dbReference>
<evidence type="ECO:0000256" key="1">
    <source>
        <dbReference type="SAM" id="MobiDB-lite"/>
    </source>
</evidence>
<dbReference type="GO" id="GO:0030154">
    <property type="term" value="P:cell differentiation"/>
    <property type="evidence" value="ECO:0007669"/>
    <property type="project" value="TreeGrafter"/>
</dbReference>
<dbReference type="Proteomes" id="UP000283269">
    <property type="component" value="Unassembled WGS sequence"/>
</dbReference>
<protein>
    <recommendedName>
        <fullName evidence="4">HMG box domain-containing protein</fullName>
    </recommendedName>
</protein>
<evidence type="ECO:0008006" key="4">
    <source>
        <dbReference type="Google" id="ProtNLM"/>
    </source>
</evidence>
<dbReference type="InterPro" id="IPR036910">
    <property type="entry name" value="HMG_box_dom_sf"/>
</dbReference>
<dbReference type="InParanoid" id="A0A409XMJ3"/>
<evidence type="ECO:0000313" key="3">
    <source>
        <dbReference type="Proteomes" id="UP000283269"/>
    </source>
</evidence>
<dbReference type="Gene3D" id="1.10.30.10">
    <property type="entry name" value="High mobility group box domain"/>
    <property type="match status" value="1"/>
</dbReference>
<dbReference type="EMBL" id="NHYD01001186">
    <property type="protein sequence ID" value="PPQ92003.1"/>
    <property type="molecule type" value="Genomic_DNA"/>
</dbReference>
<feature type="region of interest" description="Disordered" evidence="1">
    <location>
        <begin position="150"/>
        <end position="173"/>
    </location>
</feature>